<dbReference type="PROSITE" id="PS50893">
    <property type="entry name" value="ABC_TRANSPORTER_2"/>
    <property type="match status" value="1"/>
</dbReference>
<evidence type="ECO:0000256" key="1">
    <source>
        <dbReference type="ARBA" id="ARBA00022737"/>
    </source>
</evidence>
<dbReference type="CDD" id="cd03221">
    <property type="entry name" value="ABCF_EF-3"/>
    <property type="match status" value="2"/>
</dbReference>
<name>A0A3E0WNA6_9GAMM</name>
<dbReference type="SMART" id="SM00382">
    <property type="entry name" value="AAA"/>
    <property type="match status" value="2"/>
</dbReference>
<dbReference type="InterPro" id="IPR017871">
    <property type="entry name" value="ABC_transporter-like_CS"/>
</dbReference>
<evidence type="ECO:0000313" key="7">
    <source>
        <dbReference type="Proteomes" id="UP000256763"/>
    </source>
</evidence>
<dbReference type="Gene3D" id="3.40.50.300">
    <property type="entry name" value="P-loop containing nucleotide triphosphate hydrolases"/>
    <property type="match status" value="2"/>
</dbReference>
<dbReference type="Pfam" id="PF00005">
    <property type="entry name" value="ABC_tran"/>
    <property type="match status" value="2"/>
</dbReference>
<dbReference type="AlphaFoldDB" id="A0A3E0WNA6"/>
<comment type="caution">
    <text evidence="6">The sequence shown here is derived from an EMBL/GenBank/DDBJ whole genome shotgun (WGS) entry which is preliminary data.</text>
</comment>
<dbReference type="Proteomes" id="UP000256763">
    <property type="component" value="Unassembled WGS sequence"/>
</dbReference>
<evidence type="ECO:0000256" key="4">
    <source>
        <dbReference type="SAM" id="MobiDB-lite"/>
    </source>
</evidence>
<sequence length="526" mass="58251">MSTVCRFVQLSMAFGAQRLFENLSATLGAGVSGLIGPNGRGKSVLLKLLAGDLTPSSGEISWMCPVYRVDQLHDAYGPRVADALGVTDLYEVFALIEQGRGSPADLDRVADLWHLPVQWQQRLADAGLDIPLHTPMAKLSGGQRTRVALCAALLRQDHFLLLDEPTNHLDASGREWFMAQVFAHPGGALVASHDRDLLRRVGHILELTEQGLREYGGGYDLYRSVRMAEVEALEQRVGRAEKQLRALDRERQAAEQRAARRRRQGERLRRSGSQSKVLLDAKAQKAENSGGRDKVRQAQREEQLREQLGVAKAQRDRLRRQQLVMGQPALRGGICLQLEGLALPWLNRSPITMNVRSGERWRLKGANGSGKSTLLKVIAARLAPLAGRCRVRGRCLYLDQDFSLLDERASAVDNLHRLHPTISRSTWRTWLGSVRLRGDKALMPVAALSGGERLKVALLAVTQAEQAPDLLLLDEPDNHLDLDSRELLEDALSEYPGALMLVSHDETFVQAVGVSHQLDLSEPAKK</sequence>
<dbReference type="GO" id="GO:0016887">
    <property type="term" value="F:ATP hydrolysis activity"/>
    <property type="evidence" value="ECO:0007669"/>
    <property type="project" value="InterPro"/>
</dbReference>
<proteinExistence type="predicted"/>
<dbReference type="GO" id="GO:0005524">
    <property type="term" value="F:ATP binding"/>
    <property type="evidence" value="ECO:0007669"/>
    <property type="project" value="UniProtKB-KW"/>
</dbReference>
<dbReference type="InterPro" id="IPR027417">
    <property type="entry name" value="P-loop_NTPase"/>
</dbReference>
<accession>A0A3E0WNA6</accession>
<dbReference type="SUPFAM" id="SSF52540">
    <property type="entry name" value="P-loop containing nucleoside triphosphate hydrolases"/>
    <property type="match status" value="2"/>
</dbReference>
<gene>
    <name evidence="6" type="ORF">CAL65_16170</name>
</gene>
<dbReference type="InterPro" id="IPR003439">
    <property type="entry name" value="ABC_transporter-like_ATP-bd"/>
</dbReference>
<dbReference type="InterPro" id="IPR003593">
    <property type="entry name" value="AAA+_ATPase"/>
</dbReference>
<feature type="compositionally biased region" description="Basic and acidic residues" evidence="4">
    <location>
        <begin position="282"/>
        <end position="301"/>
    </location>
</feature>
<dbReference type="PANTHER" id="PTHR19211">
    <property type="entry name" value="ATP-BINDING TRANSPORT PROTEIN-RELATED"/>
    <property type="match status" value="1"/>
</dbReference>
<dbReference type="RefSeq" id="WP_116348199.1">
    <property type="nucleotide sequence ID" value="NZ_NFZW01000018.1"/>
</dbReference>
<organism evidence="6 7">
    <name type="scientific">Alkalilimnicola ehrlichii</name>
    <dbReference type="NCBI Taxonomy" id="351052"/>
    <lineage>
        <taxon>Bacteria</taxon>
        <taxon>Pseudomonadati</taxon>
        <taxon>Pseudomonadota</taxon>
        <taxon>Gammaproteobacteria</taxon>
        <taxon>Chromatiales</taxon>
        <taxon>Ectothiorhodospiraceae</taxon>
        <taxon>Alkalilimnicola</taxon>
    </lineage>
</organism>
<dbReference type="PANTHER" id="PTHR19211:SF6">
    <property type="entry name" value="BLL7188 PROTEIN"/>
    <property type="match status" value="1"/>
</dbReference>
<keyword evidence="2" id="KW-0547">Nucleotide-binding</keyword>
<dbReference type="EMBL" id="NFZW01000018">
    <property type="protein sequence ID" value="RFA33889.1"/>
    <property type="molecule type" value="Genomic_DNA"/>
</dbReference>
<keyword evidence="1" id="KW-0677">Repeat</keyword>
<reference evidence="7" key="1">
    <citation type="submission" date="2017-05" db="EMBL/GenBank/DDBJ databases">
        <authorList>
            <person name="Sharma S."/>
            <person name="Sidhu C."/>
            <person name="Pinnaka A.K."/>
        </authorList>
    </citation>
    <scope>NUCLEOTIDE SEQUENCE [LARGE SCALE GENOMIC DNA]</scope>
    <source>
        <strain evidence="7">AK93</strain>
    </source>
</reference>
<dbReference type="InterPro" id="IPR050611">
    <property type="entry name" value="ABCF"/>
</dbReference>
<evidence type="ECO:0000256" key="2">
    <source>
        <dbReference type="ARBA" id="ARBA00022741"/>
    </source>
</evidence>
<feature type="compositionally biased region" description="Basic and acidic residues" evidence="4">
    <location>
        <begin position="248"/>
        <end position="258"/>
    </location>
</feature>
<evidence type="ECO:0000313" key="6">
    <source>
        <dbReference type="EMBL" id="RFA33889.1"/>
    </source>
</evidence>
<feature type="region of interest" description="Disordered" evidence="4">
    <location>
        <begin position="248"/>
        <end position="301"/>
    </location>
</feature>
<keyword evidence="3" id="KW-0067">ATP-binding</keyword>
<evidence type="ECO:0000259" key="5">
    <source>
        <dbReference type="PROSITE" id="PS50893"/>
    </source>
</evidence>
<dbReference type="PROSITE" id="PS00211">
    <property type="entry name" value="ABC_TRANSPORTER_1"/>
    <property type="match status" value="1"/>
</dbReference>
<evidence type="ECO:0000256" key="3">
    <source>
        <dbReference type="ARBA" id="ARBA00022840"/>
    </source>
</evidence>
<feature type="domain" description="ABC transporter" evidence="5">
    <location>
        <begin position="5"/>
        <end position="234"/>
    </location>
</feature>
<protein>
    <recommendedName>
        <fullName evidence="5">ABC transporter domain-containing protein</fullName>
    </recommendedName>
</protein>
<keyword evidence="7" id="KW-1185">Reference proteome</keyword>